<evidence type="ECO:0000256" key="1">
    <source>
        <dbReference type="ARBA" id="ARBA00022723"/>
    </source>
</evidence>
<dbReference type="GeneID" id="98128417"/>
<keyword evidence="2 4" id="KW-0863">Zinc-finger</keyword>
<dbReference type="Pfam" id="PF01753">
    <property type="entry name" value="zf-MYND"/>
    <property type="match status" value="1"/>
</dbReference>
<dbReference type="PROSITE" id="PS50865">
    <property type="entry name" value="ZF_MYND_2"/>
    <property type="match status" value="1"/>
</dbReference>
<keyword evidence="3" id="KW-0862">Zinc</keyword>
<dbReference type="InterPro" id="IPR002893">
    <property type="entry name" value="Znf_MYND"/>
</dbReference>
<evidence type="ECO:0000256" key="5">
    <source>
        <dbReference type="SAM" id="MobiDB-lite"/>
    </source>
</evidence>
<name>A0ABR4DK14_9PEZI</name>
<evidence type="ECO:0000313" key="7">
    <source>
        <dbReference type="EMBL" id="KAL2270699.1"/>
    </source>
</evidence>
<dbReference type="SUPFAM" id="SSF144232">
    <property type="entry name" value="HIT/MYND zinc finger-like"/>
    <property type="match status" value="1"/>
</dbReference>
<evidence type="ECO:0000259" key="6">
    <source>
        <dbReference type="PROSITE" id="PS50865"/>
    </source>
</evidence>
<comment type="caution">
    <text evidence="7">The sequence shown here is derived from an EMBL/GenBank/DDBJ whole genome shotgun (WGS) entry which is preliminary data.</text>
</comment>
<dbReference type="EMBL" id="JAZGUE010000001">
    <property type="protein sequence ID" value="KAL2270699.1"/>
    <property type="molecule type" value="Genomic_DNA"/>
</dbReference>
<reference evidence="7 8" key="1">
    <citation type="journal article" date="2024" name="Commun. Biol.">
        <title>Comparative genomic analysis of thermophilic fungi reveals convergent evolutionary adaptations and gene losses.</title>
        <authorList>
            <person name="Steindorff A.S."/>
            <person name="Aguilar-Pontes M.V."/>
            <person name="Robinson A.J."/>
            <person name="Andreopoulos B."/>
            <person name="LaButti K."/>
            <person name="Kuo A."/>
            <person name="Mondo S."/>
            <person name="Riley R."/>
            <person name="Otillar R."/>
            <person name="Haridas S."/>
            <person name="Lipzen A."/>
            <person name="Grimwood J."/>
            <person name="Schmutz J."/>
            <person name="Clum A."/>
            <person name="Reid I.D."/>
            <person name="Moisan M.C."/>
            <person name="Butler G."/>
            <person name="Nguyen T.T.M."/>
            <person name="Dewar K."/>
            <person name="Conant G."/>
            <person name="Drula E."/>
            <person name="Henrissat B."/>
            <person name="Hansel C."/>
            <person name="Singer S."/>
            <person name="Hutchinson M.I."/>
            <person name="de Vries R.P."/>
            <person name="Natvig D.O."/>
            <person name="Powell A.J."/>
            <person name="Tsang A."/>
            <person name="Grigoriev I.V."/>
        </authorList>
    </citation>
    <scope>NUCLEOTIDE SEQUENCE [LARGE SCALE GENOMIC DNA]</scope>
    <source>
        <strain evidence="7 8">ATCC 22073</strain>
    </source>
</reference>
<dbReference type="PROSITE" id="PS01360">
    <property type="entry name" value="ZF_MYND_1"/>
    <property type="match status" value="1"/>
</dbReference>
<protein>
    <recommendedName>
        <fullName evidence="6">MYND-type domain-containing protein</fullName>
    </recommendedName>
</protein>
<evidence type="ECO:0000256" key="4">
    <source>
        <dbReference type="PROSITE-ProRule" id="PRU00134"/>
    </source>
</evidence>
<sequence length="223" mass="24908">MANSCTACSKAPPEVTLKRCAKCSIAPYCSRECQKADWKSHKKTCGKATDGIENNATKRTDVSPPKGLDQPITMPFTRLDRGDWLHDRPEKDVYRALVDAYRLRVADCVKSPGPDQALVGSGLEGFRHFLRLTSEKGLLPDWWNEEKQRECEELATRWSEWQCVNKTVDEADIAAHYGEKRFSMQLRMFAEAVYGTIPGGFGTGHSMRQMMVAMEQGSLGGAA</sequence>
<organism evidence="7 8">
    <name type="scientific">Remersonia thermophila</name>
    <dbReference type="NCBI Taxonomy" id="72144"/>
    <lineage>
        <taxon>Eukaryota</taxon>
        <taxon>Fungi</taxon>
        <taxon>Dikarya</taxon>
        <taxon>Ascomycota</taxon>
        <taxon>Pezizomycotina</taxon>
        <taxon>Sordariomycetes</taxon>
        <taxon>Sordariomycetidae</taxon>
        <taxon>Sordariales</taxon>
        <taxon>Sordariales incertae sedis</taxon>
        <taxon>Remersonia</taxon>
    </lineage>
</organism>
<keyword evidence="8" id="KW-1185">Reference proteome</keyword>
<evidence type="ECO:0000256" key="2">
    <source>
        <dbReference type="ARBA" id="ARBA00022771"/>
    </source>
</evidence>
<dbReference type="Proteomes" id="UP001600064">
    <property type="component" value="Unassembled WGS sequence"/>
</dbReference>
<feature type="domain" description="MYND-type" evidence="6">
    <location>
        <begin position="5"/>
        <end position="45"/>
    </location>
</feature>
<gene>
    <name evidence="7" type="ORF">VTJ83DRAFT_70</name>
</gene>
<feature type="region of interest" description="Disordered" evidence="5">
    <location>
        <begin position="49"/>
        <end position="72"/>
    </location>
</feature>
<keyword evidence="1" id="KW-0479">Metal-binding</keyword>
<accession>A0ABR4DK14</accession>
<dbReference type="RefSeq" id="XP_070869423.1">
    <property type="nucleotide sequence ID" value="XM_071013773.1"/>
</dbReference>
<dbReference type="Gene3D" id="6.10.140.2220">
    <property type="match status" value="1"/>
</dbReference>
<evidence type="ECO:0000313" key="8">
    <source>
        <dbReference type="Proteomes" id="UP001600064"/>
    </source>
</evidence>
<proteinExistence type="predicted"/>
<evidence type="ECO:0000256" key="3">
    <source>
        <dbReference type="ARBA" id="ARBA00022833"/>
    </source>
</evidence>